<reference evidence="1" key="1">
    <citation type="journal article" date="2018" name="PLoS Negl. Trop. Dis.">
        <title>Sialome diversity of ticks revealed by RNAseq of single tick salivary glands.</title>
        <authorList>
            <person name="Perner J."/>
            <person name="Kropackova S."/>
            <person name="Kopacek P."/>
            <person name="Ribeiro J.M."/>
        </authorList>
    </citation>
    <scope>NUCLEOTIDE SEQUENCE</scope>
    <source>
        <strain evidence="1">Siblings of single egg batch collected in Ceske Budejovice</strain>
        <tissue evidence="1">Salivary glands</tissue>
    </source>
</reference>
<name>A0A147BP89_IXORI</name>
<proteinExistence type="predicted"/>
<evidence type="ECO:0000313" key="1">
    <source>
        <dbReference type="EMBL" id="JAR92586.1"/>
    </source>
</evidence>
<accession>A0A147BP89</accession>
<protein>
    <submittedName>
        <fullName evidence="1">Uncharacterized protein</fullName>
    </submittedName>
</protein>
<organism evidence="1">
    <name type="scientific">Ixodes ricinus</name>
    <name type="common">Common tick</name>
    <name type="synonym">Acarus ricinus</name>
    <dbReference type="NCBI Taxonomy" id="34613"/>
    <lineage>
        <taxon>Eukaryota</taxon>
        <taxon>Metazoa</taxon>
        <taxon>Ecdysozoa</taxon>
        <taxon>Arthropoda</taxon>
        <taxon>Chelicerata</taxon>
        <taxon>Arachnida</taxon>
        <taxon>Acari</taxon>
        <taxon>Parasitiformes</taxon>
        <taxon>Ixodida</taxon>
        <taxon>Ixodoidea</taxon>
        <taxon>Ixodidae</taxon>
        <taxon>Ixodinae</taxon>
        <taxon>Ixodes</taxon>
    </lineage>
</organism>
<feature type="non-terminal residue" evidence="1">
    <location>
        <position position="1"/>
    </location>
</feature>
<dbReference type="AlphaFoldDB" id="A0A147BP89"/>
<dbReference type="EMBL" id="GEGO01002818">
    <property type="protein sequence ID" value="JAR92586.1"/>
    <property type="molecule type" value="Transcribed_RNA"/>
</dbReference>
<sequence length="131" mass="15105">CEAPRFTKCKRNLSSVVAHHSWYFLPGEGRGGGDCHEWQEEHLCFQSSPSHFKSLKDCREVCEQGTPKQRCTQHLEEPMVRNCSHDVDSAEEDWWFYEPLQHSCQTWADICLFRSYATKAQCRAVCTSSSG</sequence>